<gene>
    <name evidence="1" type="ORF">HD593_011113</name>
</gene>
<name>A0A7X0U5X8_9ACTN</name>
<protein>
    <submittedName>
        <fullName evidence="1">Zn ribbon nucleic-acid-binding protein</fullName>
    </submittedName>
</protein>
<evidence type="ECO:0000313" key="1">
    <source>
        <dbReference type="EMBL" id="MBB6556318.1"/>
    </source>
</evidence>
<reference evidence="1 2" key="1">
    <citation type="submission" date="2020-08" db="EMBL/GenBank/DDBJ databases">
        <title>Sequencing the genomes of 1000 actinobacteria strains.</title>
        <authorList>
            <person name="Klenk H.-P."/>
        </authorList>
    </citation>
    <scope>NUCLEOTIDE SEQUENCE [LARGE SCALE GENOMIC DNA]</scope>
    <source>
        <strain evidence="1 2">DSM 43768</strain>
    </source>
</reference>
<dbReference type="Proteomes" id="UP000565579">
    <property type="component" value="Unassembled WGS sequence"/>
</dbReference>
<proteinExistence type="predicted"/>
<comment type="caution">
    <text evidence="1">The sequence shown here is derived from an EMBL/GenBank/DDBJ whole genome shotgun (WGS) entry which is preliminary data.</text>
</comment>
<evidence type="ECO:0000313" key="2">
    <source>
        <dbReference type="Proteomes" id="UP000565579"/>
    </source>
</evidence>
<accession>A0A7X0U5X8</accession>
<dbReference type="AlphaFoldDB" id="A0A7X0U5X8"/>
<sequence length="49" mass="5366">MTHLLHGLRCATCLTLDVLWLDPVRGLVECSECGQTALIVTDPDEGRTI</sequence>
<dbReference type="RefSeq" id="WP_155128686.1">
    <property type="nucleotide sequence ID" value="NZ_BAAAXY010000213.1"/>
</dbReference>
<organism evidence="1 2">
    <name type="scientific">Nonomuraea rubra</name>
    <dbReference type="NCBI Taxonomy" id="46180"/>
    <lineage>
        <taxon>Bacteria</taxon>
        <taxon>Bacillati</taxon>
        <taxon>Actinomycetota</taxon>
        <taxon>Actinomycetes</taxon>
        <taxon>Streptosporangiales</taxon>
        <taxon>Streptosporangiaceae</taxon>
        <taxon>Nonomuraea</taxon>
    </lineage>
</organism>
<keyword evidence="2" id="KW-1185">Reference proteome</keyword>
<dbReference type="EMBL" id="JACHMI010000001">
    <property type="protein sequence ID" value="MBB6556318.1"/>
    <property type="molecule type" value="Genomic_DNA"/>
</dbReference>